<dbReference type="FunCoup" id="A0A0D2WSC2">
    <property type="interactions" value="284"/>
</dbReference>
<dbReference type="GO" id="GO:0005789">
    <property type="term" value="C:endoplasmic reticulum membrane"/>
    <property type="evidence" value="ECO:0007669"/>
    <property type="project" value="TreeGrafter"/>
</dbReference>
<dbReference type="PANTHER" id="PTHR23072">
    <property type="entry name" value="PHOSPHATIDYLINOSITOL GLYCAN-RELATED"/>
    <property type="match status" value="1"/>
</dbReference>
<dbReference type="eggNOG" id="KOG2125">
    <property type="taxonomic scope" value="Eukaryota"/>
</dbReference>
<evidence type="ECO:0000259" key="3">
    <source>
        <dbReference type="Pfam" id="PF19316"/>
    </source>
</evidence>
<feature type="transmembrane region" description="Helical" evidence="2">
    <location>
        <begin position="971"/>
        <end position="991"/>
    </location>
</feature>
<proteinExistence type="predicted"/>
<keyword evidence="2" id="KW-1133">Transmembrane helix</keyword>
<keyword evidence="2" id="KW-0812">Transmembrane</keyword>
<organism evidence="4 5">
    <name type="scientific">Capsaspora owczarzaki (strain ATCC 30864)</name>
    <dbReference type="NCBI Taxonomy" id="595528"/>
    <lineage>
        <taxon>Eukaryota</taxon>
        <taxon>Filasterea</taxon>
        <taxon>Capsaspora</taxon>
    </lineage>
</organism>
<dbReference type="Proteomes" id="UP000008743">
    <property type="component" value="Unassembled WGS sequence"/>
</dbReference>
<feature type="compositionally biased region" description="Low complexity" evidence="1">
    <location>
        <begin position="125"/>
        <end position="134"/>
    </location>
</feature>
<dbReference type="InterPro" id="IPR002591">
    <property type="entry name" value="Phosphodiest/P_Trfase"/>
</dbReference>
<dbReference type="EMBL" id="KE346367">
    <property type="protein sequence ID" value="KJE94318.1"/>
    <property type="molecule type" value="Genomic_DNA"/>
</dbReference>
<feature type="transmembrane region" description="Helical" evidence="2">
    <location>
        <begin position="756"/>
        <end position="778"/>
    </location>
</feature>
<evidence type="ECO:0000313" key="5">
    <source>
        <dbReference type="Proteomes" id="UP000008743"/>
    </source>
</evidence>
<name>A0A0D2WSC2_CAPO3</name>
<dbReference type="RefSeq" id="XP_004346662.1">
    <property type="nucleotide sequence ID" value="XM_004346612.2"/>
</dbReference>
<dbReference type="OMA" id="NAWHEDA"/>
<dbReference type="PANTHER" id="PTHR23072:SF0">
    <property type="entry name" value="GPI ETHANOLAMINE PHOSPHATE TRANSFERASE 2"/>
    <property type="match status" value="1"/>
</dbReference>
<reference evidence="5" key="1">
    <citation type="submission" date="2011-02" db="EMBL/GenBank/DDBJ databases">
        <title>The Genome Sequence of Capsaspora owczarzaki ATCC 30864.</title>
        <authorList>
            <person name="Russ C."/>
            <person name="Cuomo C."/>
            <person name="Burger G."/>
            <person name="Gray M.W."/>
            <person name="Holland P.W.H."/>
            <person name="King N."/>
            <person name="Lang F.B.F."/>
            <person name="Roger A.J."/>
            <person name="Ruiz-Trillo I."/>
            <person name="Young S.K."/>
            <person name="Zeng Q."/>
            <person name="Gargeya S."/>
            <person name="Alvarado L."/>
            <person name="Berlin A."/>
            <person name="Chapman S.B."/>
            <person name="Chen Z."/>
            <person name="Freedman E."/>
            <person name="Gellesch M."/>
            <person name="Goldberg J."/>
            <person name="Griggs A."/>
            <person name="Gujja S."/>
            <person name="Heilman E."/>
            <person name="Heiman D."/>
            <person name="Howarth C."/>
            <person name="Mehta T."/>
            <person name="Neiman D."/>
            <person name="Pearson M."/>
            <person name="Roberts A."/>
            <person name="Saif S."/>
            <person name="Shea T."/>
            <person name="Shenoy N."/>
            <person name="Sisk P."/>
            <person name="Stolte C."/>
            <person name="Sykes S."/>
            <person name="White J."/>
            <person name="Yandava C."/>
            <person name="Haas B."/>
            <person name="Nusbaum C."/>
            <person name="Birren B."/>
        </authorList>
    </citation>
    <scope>NUCLEOTIDE SEQUENCE</scope>
    <source>
        <strain evidence="5">ATCC 30864</strain>
    </source>
</reference>
<feature type="domain" description="GPI ethanolamine phosphate transferase 2 C-terminal" evidence="3">
    <location>
        <begin position="674"/>
        <end position="1023"/>
    </location>
</feature>
<dbReference type="InterPro" id="IPR045687">
    <property type="entry name" value="PIGG/GPI7_C"/>
</dbReference>
<dbReference type="SUPFAM" id="SSF53649">
    <property type="entry name" value="Alkaline phosphatase-like"/>
    <property type="match status" value="1"/>
</dbReference>
<keyword evidence="5" id="KW-1185">Reference proteome</keyword>
<evidence type="ECO:0000313" key="4">
    <source>
        <dbReference type="EMBL" id="KJE94318.1"/>
    </source>
</evidence>
<feature type="transmembrane region" description="Helical" evidence="2">
    <location>
        <begin position="898"/>
        <end position="919"/>
    </location>
</feature>
<keyword evidence="2" id="KW-0472">Membrane</keyword>
<evidence type="ECO:0000256" key="2">
    <source>
        <dbReference type="SAM" id="Phobius"/>
    </source>
</evidence>
<dbReference type="Pfam" id="PF19316">
    <property type="entry name" value="PIGO_PIGG"/>
    <property type="match status" value="1"/>
</dbReference>
<accession>A0A0D2WSC2</accession>
<dbReference type="GO" id="GO:0051267">
    <property type="term" value="F:CP2 mannose-ethanolamine phosphotransferase activity"/>
    <property type="evidence" value="ECO:0007669"/>
    <property type="project" value="TreeGrafter"/>
</dbReference>
<dbReference type="OrthoDB" id="272139at2759"/>
<dbReference type="PhylomeDB" id="A0A0D2WSC2"/>
<feature type="transmembrane region" description="Helical" evidence="2">
    <location>
        <begin position="790"/>
        <end position="809"/>
    </location>
</feature>
<dbReference type="InterPro" id="IPR017850">
    <property type="entry name" value="Alkaline_phosphatase_core_sf"/>
</dbReference>
<evidence type="ECO:0000256" key="1">
    <source>
        <dbReference type="SAM" id="MobiDB-lite"/>
    </source>
</evidence>
<sequence>MAEIASMRLLRSGASHPPRNPSHAFIPSKAQLLVRAALLALGMTLFATGLFQLPSPSPAGRWSADPFAHPTLRCADDEPDCMNWDGGDRPAAFDRMVFVVIDALRADFMLPYRRLPQAGEPTDHAGSSSDASSARWEPGRANHARFRQLIQSSNRSLPFVAHAQTPTVTLPRIKALTTGSIPGFLDLAFNFGGSLSTSNGLEQQATMPTLESAKLLPPLPASWVDALVEAGRKAYFFGDDTWLRLYPRHFRLHDGTTSFVVHDFVEVDQNVTRHIVPAVLGLYDTGHSSLDAHNIQRNTQVPASASAFSDDGWRCIVLHFLGVDHICHAEGPSSPTLGPKLDEIDDMLFDLHQLLLGEDARQNTRTLLVVCGDHGTNERGNHGGSSSLETETAAIFLGSGLQANQGNLEEAARWRGVSFTNDQRQHIRQIDIAATVSLAVGLPVPSGNVGVLIESVLLGGQYSDRELCFTSDLRPRLRRLIRGQISILRQLYVSLGRTAKDIDLALQNEDWNSDCSTHFSNSTSLLDSARRELYGIPTQDDLLSLKSCECTLQALRFLARDASDALAAESRQSNLPNLAMACLTISVVALASIRSISSAPLLWKVIAALPVLAVLAECFPELSVQQIAAFSFHASLWVPASLFAAAVVFERLAFVVPPADPFPADQGWIRSCASHLLAAHALSLFSSSFIEEEHQTWYWLAGILLVLLGRSNSRISIVRLAFAMALLKIGRSINQTGVKWLQVPDLASELHNPQNWPVLLCSQVVAGLLLVTVMWRLLNLRGISTRLHHLSHWVTTVGIFGLILIQAFAPQHVSGTIHKLRLLACVKSVGLVLGSLLLPARAQSTSSPNKCAILYEISAEFLTHMLVLHQRPANLIVIACFLALLLALHQVKDSMTRCIGHVVLGYAFYYACGNSNAIGTLDVARSSIGFDTDSLVGPGLALFASTFGPMMISVLLALASARSTDSRRSTIHCVMVFHALHVCASVTSVLLQRHHLFIWSVFAPKVVYVVALSVAHLVLVVVHLVVDSCHD</sequence>
<dbReference type="STRING" id="595528.A0A0D2WSC2"/>
<dbReference type="Pfam" id="PF01663">
    <property type="entry name" value="Phosphodiest"/>
    <property type="match status" value="1"/>
</dbReference>
<gene>
    <name evidence="4" type="ORF">CAOG_004977</name>
</gene>
<dbReference type="InParanoid" id="A0A0D2WSC2"/>
<dbReference type="Gene3D" id="3.40.720.10">
    <property type="entry name" value="Alkaline Phosphatase, subunit A"/>
    <property type="match status" value="1"/>
</dbReference>
<dbReference type="InterPro" id="IPR039527">
    <property type="entry name" value="PIGG/GPI7"/>
</dbReference>
<dbReference type="AlphaFoldDB" id="A0A0D2WSC2"/>
<feature type="region of interest" description="Disordered" evidence="1">
    <location>
        <begin position="118"/>
        <end position="137"/>
    </location>
</feature>
<dbReference type="GO" id="GO:0006506">
    <property type="term" value="P:GPI anchor biosynthetic process"/>
    <property type="evidence" value="ECO:0007669"/>
    <property type="project" value="InterPro"/>
</dbReference>
<feature type="transmembrane region" description="Helical" evidence="2">
    <location>
        <begin position="939"/>
        <end position="959"/>
    </location>
</feature>
<feature type="transmembrane region" description="Helical" evidence="2">
    <location>
        <begin position="1006"/>
        <end position="1026"/>
    </location>
</feature>
<protein>
    <submittedName>
        <fullName evidence="4">GPI7 protein</fullName>
    </submittedName>
</protein>
<feature type="transmembrane region" description="Helical" evidence="2">
    <location>
        <begin position="875"/>
        <end position="891"/>
    </location>
</feature>